<comment type="caution">
    <text evidence="1">The sequence shown here is derived from an EMBL/GenBank/DDBJ whole genome shotgun (WGS) entry which is preliminary data.</text>
</comment>
<organism evidence="1 2">
    <name type="scientific">Primorskyibacter flagellatus</name>
    <dbReference type="NCBI Taxonomy" id="1387277"/>
    <lineage>
        <taxon>Bacteria</taxon>
        <taxon>Pseudomonadati</taxon>
        <taxon>Pseudomonadota</taxon>
        <taxon>Alphaproteobacteria</taxon>
        <taxon>Rhodobacterales</taxon>
        <taxon>Roseobacteraceae</taxon>
        <taxon>Primorskyibacter</taxon>
    </lineage>
</organism>
<name>A0A916ZZU1_9RHOB</name>
<keyword evidence="2" id="KW-1185">Reference proteome</keyword>
<protein>
    <submittedName>
        <fullName evidence="1">Uncharacterized protein</fullName>
    </submittedName>
</protein>
<dbReference type="AlphaFoldDB" id="A0A916ZZU1"/>
<reference evidence="2" key="1">
    <citation type="journal article" date="2019" name="Int. J. Syst. Evol. Microbiol.">
        <title>The Global Catalogue of Microorganisms (GCM) 10K type strain sequencing project: providing services to taxonomists for standard genome sequencing and annotation.</title>
        <authorList>
            <consortium name="The Broad Institute Genomics Platform"/>
            <consortium name="The Broad Institute Genome Sequencing Center for Infectious Disease"/>
            <person name="Wu L."/>
            <person name="Ma J."/>
        </authorList>
    </citation>
    <scope>NUCLEOTIDE SEQUENCE [LARGE SCALE GENOMIC DNA]</scope>
    <source>
        <strain evidence="2">CGMCC 1.12664</strain>
    </source>
</reference>
<dbReference type="EMBL" id="BMFJ01000001">
    <property type="protein sequence ID" value="GGE20593.1"/>
    <property type="molecule type" value="Genomic_DNA"/>
</dbReference>
<gene>
    <name evidence="1" type="ORF">GCM10011360_06570</name>
</gene>
<accession>A0A916ZZU1</accession>
<dbReference type="Proteomes" id="UP000612855">
    <property type="component" value="Unassembled WGS sequence"/>
</dbReference>
<proteinExistence type="predicted"/>
<sequence length="173" mass="19625">MTSLVARMLPTEFLQDLGVFMQTAAHTELAVWQCMMAAEGLDSDSAVEHRKFIEIKLNTKSFRSRVRESAKVLPEALRTPFLEICDKLDGMSEVRNLAAHGAFFRDEDKVGTLGAAHYFIRRIEGSKTIFEVQQSFRRDEVKDIISEADELLRSAVRLRSEIHLWRDGGGVLP</sequence>
<dbReference type="RefSeq" id="WP_188476228.1">
    <property type="nucleotide sequence ID" value="NZ_BMFJ01000001.1"/>
</dbReference>
<evidence type="ECO:0000313" key="2">
    <source>
        <dbReference type="Proteomes" id="UP000612855"/>
    </source>
</evidence>
<evidence type="ECO:0000313" key="1">
    <source>
        <dbReference type="EMBL" id="GGE20593.1"/>
    </source>
</evidence>